<dbReference type="RefSeq" id="WP_003086676.1">
    <property type="nucleotide sequence ID" value="NZ_AP014622.1"/>
</dbReference>
<dbReference type="GO" id="GO:0009098">
    <property type="term" value="P:L-leucine biosynthetic process"/>
    <property type="evidence" value="ECO:0007669"/>
    <property type="project" value="TreeGrafter"/>
</dbReference>
<sequence length="455" mass="50669">MIRVIDCTLREGCQARQCSFDSAQSVQLAREIAALGVDMIECGHPRISADERERVRAVVAAVSTPVLAHARARREDIDAVLETGAQWVGLFASINAISLETKFKGMNREEVLELFHDAIRYARERGLRVRATVEDAARTSVSDLVSMIATARDAGADRICFADSVGILLPDETFDVLSLLRHEFPDVVFEYHVHNDRGLALGNTLAAIQAGVQWHSASCNGIGERAGITDTFQLLTLLHTKFAADRFNLKNVLAVSELVEAHSRIKRSPMHPVVGENAFVHVARLHQLAMQENQDAYSAFDPELINGRVSLQRYTPMHRQSLFLTPFEKSASELKYHRHGPGKRFVMLDRRLLDGSPFYFIARQFHDVGDGGPGHVDSHVHNCDSVFLFLGSDEDYRGLEVEVLLGGQLRRLQSPASVFIPAGVEHSYRYLGGSGTYINFVHKGDYHESLLEITQ</sequence>
<proteinExistence type="predicted"/>
<reference evidence="11 14" key="3">
    <citation type="submission" date="2017-08" db="EMBL/GenBank/DDBJ databases">
        <authorList>
            <person name="Feschi L."/>
            <person name="Jeukens J."/>
            <person name="Emond-Rheault J.-G."/>
            <person name="Kukavica-Ibrulj I."/>
            <person name="Boyle B."/>
            <person name="Levesque R.C."/>
        </authorList>
    </citation>
    <scope>NUCLEOTIDE SEQUENCE [LARGE SCALE GENOMIC DNA]</scope>
    <source>
        <strain evidence="11 14">PA-W36</strain>
    </source>
</reference>
<dbReference type="PANTHER" id="PTHR10277:SF9">
    <property type="entry name" value="2-ISOPROPYLMALATE SYNTHASE 1, CHLOROPLASTIC-RELATED"/>
    <property type="match status" value="1"/>
</dbReference>
<keyword evidence="9" id="KW-0012">Acyltransferase</keyword>
<dbReference type="KEGG" id="paeb:NCGM1900_1367"/>
<evidence type="ECO:0000256" key="5">
    <source>
        <dbReference type="ARBA" id="ARBA00023211"/>
    </source>
</evidence>
<reference evidence="12" key="6">
    <citation type="submission" date="2023-06" db="EMBL/GenBank/DDBJ databases">
        <authorList>
            <consortium name="Clinical and Environmental Microbiology Branch: Whole genome sequencing antimicrobial resistance pathogens in the healthcare setting"/>
        </authorList>
    </citation>
    <scope>NUCLEOTIDE SEQUENCE</scope>
    <source>
        <strain evidence="12">2021CK-01020</strain>
    </source>
</reference>
<keyword evidence="5" id="KW-0464">Manganese</keyword>
<evidence type="ECO:0000256" key="7">
    <source>
        <dbReference type="ARBA" id="ARBA00037629"/>
    </source>
</evidence>
<evidence type="ECO:0000313" key="11">
    <source>
        <dbReference type="EMBL" id="RPM04684.1"/>
    </source>
</evidence>
<dbReference type="EMBL" id="WOAD01000001">
    <property type="protein sequence ID" value="MUI34054.1"/>
    <property type="molecule type" value="Genomic_DNA"/>
</dbReference>
<evidence type="ECO:0000313" key="12">
    <source>
        <dbReference type="EMBL" id="WOS75707.1"/>
    </source>
</evidence>
<feature type="domain" description="Pyruvate carboxyltransferase" evidence="8">
    <location>
        <begin position="2"/>
        <end position="253"/>
    </location>
</feature>
<dbReference type="SMR" id="A0A071KXQ1"/>
<dbReference type="OMA" id="NMFAHES"/>
<comment type="function">
    <text evidence="7">Catalyzes the condensation of the acetyl group of acetyl-CoA with 3-methyl-2-oxobutanoate (2-ketoisovalerate) to form 3-carboxy-3-hydroxy-4-methylpentanoate (2-isopropylmalate).</text>
</comment>
<dbReference type="Proteomes" id="UP000045039">
    <property type="component" value="Unassembled WGS sequence"/>
</dbReference>
<reference evidence="9" key="1">
    <citation type="submission" date="2015-06" db="EMBL/GenBank/DDBJ databases">
        <authorList>
            <person name="Radhakrishnan R."/>
            <person name="Underwood A."/>
            <person name="Al-Shahib A."/>
        </authorList>
    </citation>
    <scope>NUCLEOTIDE SEQUENCE</scope>
    <source>
        <strain evidence="9">P19_London_7_VIM_2_05_10</strain>
    </source>
</reference>
<evidence type="ECO:0000259" key="8">
    <source>
        <dbReference type="PROSITE" id="PS50991"/>
    </source>
</evidence>
<evidence type="ECO:0000256" key="2">
    <source>
        <dbReference type="ARBA" id="ARBA00012973"/>
    </source>
</evidence>
<dbReference type="InterPro" id="IPR000891">
    <property type="entry name" value="PYR_CT"/>
</dbReference>
<organism evidence="9 13">
    <name type="scientific">Pseudomonas aeruginosa</name>
    <dbReference type="NCBI Taxonomy" id="287"/>
    <lineage>
        <taxon>Bacteria</taxon>
        <taxon>Pseudomonadati</taxon>
        <taxon>Pseudomonadota</taxon>
        <taxon>Gammaproteobacteria</taxon>
        <taxon>Pseudomonadales</taxon>
        <taxon>Pseudomonadaceae</taxon>
        <taxon>Pseudomonas</taxon>
    </lineage>
</organism>
<keyword evidence="4 9" id="KW-0808">Transferase</keyword>
<dbReference type="SUPFAM" id="SSF51182">
    <property type="entry name" value="RmlC-like cupins"/>
    <property type="match status" value="1"/>
</dbReference>
<comment type="pathway">
    <text evidence="1">Amino-acid biosynthesis; L-leucine biosynthesis; L-leucine from 3-methyl-2-oxobutanoate: step 1/4.</text>
</comment>
<reference evidence="11 14" key="4">
    <citation type="submission" date="2019-01" db="EMBL/GenBank/DDBJ databases">
        <title>The Pseudomonas aeruginosa pan-genome provides new insights on its population structure, horizontal gene transfer and pathogenicity.</title>
        <authorList>
            <person name="Freschi L."/>
            <person name="Vincent A.T."/>
            <person name="Jeukens J."/>
            <person name="Emond-Rheault J.-G."/>
            <person name="Kukavica-Ibrulj I."/>
            <person name="Dupont M.-J."/>
            <person name="Charette S.J."/>
            <person name="Boyle B."/>
            <person name="Levesque R.C."/>
        </authorList>
    </citation>
    <scope>NUCLEOTIDE SEQUENCE [LARGE SCALE GENOMIC DNA]</scope>
    <source>
        <strain evidence="11 14">PA-W36</strain>
    </source>
</reference>
<dbReference type="EMBL" id="CVVU01000122">
    <property type="protein sequence ID" value="CRO64558.1"/>
    <property type="molecule type" value="Genomic_DNA"/>
</dbReference>
<evidence type="ECO:0000313" key="10">
    <source>
        <dbReference type="EMBL" id="MUI34054.1"/>
    </source>
</evidence>
<dbReference type="Gene3D" id="3.20.20.70">
    <property type="entry name" value="Aldolase class I"/>
    <property type="match status" value="1"/>
</dbReference>
<evidence type="ECO:0000256" key="1">
    <source>
        <dbReference type="ARBA" id="ARBA00004689"/>
    </source>
</evidence>
<dbReference type="EC" id="2.3.3.13" evidence="2"/>
<dbReference type="PANTHER" id="PTHR10277">
    <property type="entry name" value="HOMOCITRATE SYNTHASE-RELATED"/>
    <property type="match status" value="1"/>
</dbReference>
<evidence type="ECO:0000313" key="14">
    <source>
        <dbReference type="Proteomes" id="UP000284767"/>
    </source>
</evidence>
<evidence type="ECO:0000256" key="3">
    <source>
        <dbReference type="ARBA" id="ARBA00022605"/>
    </source>
</evidence>
<dbReference type="AlphaFoldDB" id="A0A071KXQ1"/>
<dbReference type="PROSITE" id="PS50991">
    <property type="entry name" value="PYR_CT"/>
    <property type="match status" value="1"/>
</dbReference>
<dbReference type="GO" id="GO:0003852">
    <property type="term" value="F:2-isopropylmalate synthase activity"/>
    <property type="evidence" value="ECO:0007669"/>
    <property type="project" value="UniProtKB-EC"/>
</dbReference>
<dbReference type="Pfam" id="PF00682">
    <property type="entry name" value="HMGL-like"/>
    <property type="match status" value="1"/>
</dbReference>
<dbReference type="GO" id="GO:0005829">
    <property type="term" value="C:cytosol"/>
    <property type="evidence" value="ECO:0007669"/>
    <property type="project" value="TreeGrafter"/>
</dbReference>
<reference evidence="13" key="2">
    <citation type="submission" date="2015-06" db="EMBL/GenBank/DDBJ databases">
        <authorList>
            <person name="Radhakrishnan Rajesh"/>
            <person name="Underwood Anthony"/>
            <person name="Al-Shahib Ali"/>
        </authorList>
    </citation>
    <scope>NUCLEOTIDE SEQUENCE [LARGE SCALE GENOMIC DNA]</scope>
    <source>
        <strain evidence="13">P19_London_7_VIM_2_05_10</strain>
    </source>
</reference>
<dbReference type="PROSITE" id="PS00816">
    <property type="entry name" value="AIPM_HOMOCIT_SYNTH_2"/>
    <property type="match status" value="1"/>
</dbReference>
<evidence type="ECO:0000256" key="4">
    <source>
        <dbReference type="ARBA" id="ARBA00022679"/>
    </source>
</evidence>
<evidence type="ECO:0000313" key="13">
    <source>
        <dbReference type="Proteomes" id="UP000045039"/>
    </source>
</evidence>
<reference evidence="12" key="7">
    <citation type="submission" date="2023-10" db="EMBL/GenBank/DDBJ databases">
        <title>Pathogen: clinical or host-associated sample.</title>
        <authorList>
            <person name="Hergert J."/>
            <person name="Casey R."/>
            <person name="Wagner J."/>
            <person name="Young E.L."/>
            <person name="Oakeson K.F."/>
        </authorList>
    </citation>
    <scope>NUCLEOTIDE SEQUENCE</scope>
    <source>
        <strain evidence="12">2021CK-01020</strain>
    </source>
</reference>
<dbReference type="Proteomes" id="UP001297540">
    <property type="component" value="Chromosome"/>
</dbReference>
<evidence type="ECO:0000313" key="15">
    <source>
        <dbReference type="Proteomes" id="UP000433532"/>
    </source>
</evidence>
<dbReference type="InterPro" id="IPR050073">
    <property type="entry name" value="2-IPM_HCS-like"/>
</dbReference>
<dbReference type="SUPFAM" id="SSF51569">
    <property type="entry name" value="Aldolase"/>
    <property type="match status" value="1"/>
</dbReference>
<keyword evidence="3" id="KW-0028">Amino-acid biosynthesis</keyword>
<dbReference type="EMBL" id="NSNE01000027">
    <property type="protein sequence ID" value="RPM04684.1"/>
    <property type="molecule type" value="Genomic_DNA"/>
</dbReference>
<dbReference type="InterPro" id="IPR013785">
    <property type="entry name" value="Aldolase_TIM"/>
</dbReference>
<accession>A0A071KXQ1</accession>
<gene>
    <name evidence="9" type="primary">leuA_1</name>
    <name evidence="10" type="ORF">GNQ48_03480</name>
    <name evidence="11" type="ORF">IPC1295_30140</name>
    <name evidence="12" type="ORF">L4V69_24745</name>
    <name evidence="9" type="ORF">PAERUG_P19_London_7_VIM_2_05_10_02173</name>
</gene>
<evidence type="ECO:0000256" key="6">
    <source>
        <dbReference type="ARBA" id="ARBA00023304"/>
    </source>
</evidence>
<dbReference type="EMBL" id="CP136986">
    <property type="protein sequence ID" value="WOS75707.1"/>
    <property type="molecule type" value="Genomic_DNA"/>
</dbReference>
<keyword evidence="6" id="KW-0100">Branched-chain amino acid biosynthesis</keyword>
<name>A0A071KXQ1_PSEAI</name>
<dbReference type="InterPro" id="IPR011051">
    <property type="entry name" value="RmlC_Cupin_sf"/>
</dbReference>
<reference evidence="10 15" key="5">
    <citation type="submission" date="2019-11" db="EMBL/GenBank/DDBJ databases">
        <title>Genomes of ocular Pseudomonas aeruginosa isolates.</title>
        <authorList>
            <person name="Khan M."/>
            <person name="Rice S.A."/>
            <person name="Willcox M.D.P."/>
            <person name="Stapleton F."/>
        </authorList>
    </citation>
    <scope>NUCLEOTIDE SEQUENCE [LARGE SCALE GENOMIC DNA]</scope>
    <source>
        <strain evidence="10 15">PA221</strain>
    </source>
</reference>
<dbReference type="Proteomes" id="UP000284767">
    <property type="component" value="Unassembled WGS sequence"/>
</dbReference>
<evidence type="ECO:0000313" key="9">
    <source>
        <dbReference type="EMBL" id="CRO64558.1"/>
    </source>
</evidence>
<dbReference type="Proteomes" id="UP000433532">
    <property type="component" value="Unassembled WGS sequence"/>
</dbReference>
<protein>
    <recommendedName>
        <fullName evidence="2">2-isopropylmalate synthase</fullName>
        <ecNumber evidence="2">2.3.3.13</ecNumber>
    </recommendedName>
</protein>
<dbReference type="InterPro" id="IPR002034">
    <property type="entry name" value="AIPM/Hcit_synth_CS"/>
</dbReference>